<dbReference type="InterPro" id="IPR001789">
    <property type="entry name" value="Sig_transdc_resp-reg_receiver"/>
</dbReference>
<reference evidence="4 5" key="1">
    <citation type="submission" date="2017-06" db="EMBL/GenBank/DDBJ databases">
        <title>Genome sequencing of cyanobaciteial culture collection at National Institute for Environmental Studies (NIES).</title>
        <authorList>
            <person name="Hirose Y."/>
            <person name="Shimura Y."/>
            <person name="Fujisawa T."/>
            <person name="Nakamura Y."/>
            <person name="Kawachi M."/>
        </authorList>
    </citation>
    <scope>NUCLEOTIDE SEQUENCE [LARGE SCALE GENOMIC DNA]</scope>
    <source>
        <strain evidence="4 5">NIES-37</strain>
    </source>
</reference>
<dbReference type="PANTHER" id="PTHR44591">
    <property type="entry name" value="STRESS RESPONSE REGULATOR PROTEIN 1"/>
    <property type="match status" value="1"/>
</dbReference>
<dbReference type="SUPFAM" id="SSF52172">
    <property type="entry name" value="CheY-like"/>
    <property type="match status" value="1"/>
</dbReference>
<evidence type="ECO:0000313" key="5">
    <source>
        <dbReference type="Proteomes" id="UP000218785"/>
    </source>
</evidence>
<dbReference type="GO" id="GO:0000160">
    <property type="term" value="P:phosphorelay signal transduction system"/>
    <property type="evidence" value="ECO:0007669"/>
    <property type="project" value="InterPro"/>
</dbReference>
<organism evidence="4 5">
    <name type="scientific">Tolypothrix tenuis PCC 7101</name>
    <dbReference type="NCBI Taxonomy" id="231146"/>
    <lineage>
        <taxon>Bacteria</taxon>
        <taxon>Bacillati</taxon>
        <taxon>Cyanobacteriota</taxon>
        <taxon>Cyanophyceae</taxon>
        <taxon>Nostocales</taxon>
        <taxon>Tolypothrichaceae</taxon>
        <taxon>Tolypothrix</taxon>
    </lineage>
</organism>
<sequence length="136" mass="14932">MYKKPISFQGLRLVIVDDDPDTIKLLGILFELEGAEVKTAKSVKQAIEIISSFPPDILISDICLPDEDGYSLLKKVRKLDAQKGRRTPAIALSAYVTDGDRKNAYLAGYQRYLHKPINLDLLAVAVADLAGISQCA</sequence>
<proteinExistence type="predicted"/>
<name>A0A1Z4N619_9CYAN</name>
<dbReference type="InterPro" id="IPR050595">
    <property type="entry name" value="Bact_response_regulator"/>
</dbReference>
<keyword evidence="1 2" id="KW-0597">Phosphoprotein</keyword>
<dbReference type="Gene3D" id="3.40.50.2300">
    <property type="match status" value="1"/>
</dbReference>
<protein>
    <submittedName>
        <fullName evidence="4">Response regulator receiver protein</fullName>
    </submittedName>
</protein>
<evidence type="ECO:0000256" key="1">
    <source>
        <dbReference type="ARBA" id="ARBA00022553"/>
    </source>
</evidence>
<feature type="modified residue" description="4-aspartylphosphate" evidence="2">
    <location>
        <position position="61"/>
    </location>
</feature>
<dbReference type="InterPro" id="IPR011006">
    <property type="entry name" value="CheY-like_superfamily"/>
</dbReference>
<dbReference type="SMART" id="SM00448">
    <property type="entry name" value="REC"/>
    <property type="match status" value="1"/>
</dbReference>
<dbReference type="Proteomes" id="UP000218785">
    <property type="component" value="Chromosome"/>
</dbReference>
<evidence type="ECO:0000313" key="4">
    <source>
        <dbReference type="EMBL" id="BAZ01170.1"/>
    </source>
</evidence>
<dbReference type="Pfam" id="PF00072">
    <property type="entry name" value="Response_reg"/>
    <property type="match status" value="1"/>
</dbReference>
<dbReference type="PANTHER" id="PTHR44591:SF3">
    <property type="entry name" value="RESPONSE REGULATORY DOMAIN-CONTAINING PROTEIN"/>
    <property type="match status" value="1"/>
</dbReference>
<evidence type="ECO:0000259" key="3">
    <source>
        <dbReference type="PROSITE" id="PS50110"/>
    </source>
</evidence>
<gene>
    <name evidence="4" type="ORF">NIES37_51690</name>
</gene>
<dbReference type="KEGG" id="ttq:NIES37_51690"/>
<dbReference type="PROSITE" id="PS50110">
    <property type="entry name" value="RESPONSE_REGULATORY"/>
    <property type="match status" value="1"/>
</dbReference>
<dbReference type="AlphaFoldDB" id="A0A1Z4N619"/>
<evidence type="ECO:0000256" key="2">
    <source>
        <dbReference type="PROSITE-ProRule" id="PRU00169"/>
    </source>
</evidence>
<dbReference type="RefSeq" id="WP_096580571.1">
    <property type="nucleotide sequence ID" value="NZ_CAWNJS010000001.1"/>
</dbReference>
<feature type="domain" description="Response regulatory" evidence="3">
    <location>
        <begin position="12"/>
        <end position="130"/>
    </location>
</feature>
<dbReference type="EMBL" id="AP018248">
    <property type="protein sequence ID" value="BAZ01170.1"/>
    <property type="molecule type" value="Genomic_DNA"/>
</dbReference>
<accession>A0A1Z4N619</accession>
<keyword evidence="5" id="KW-1185">Reference proteome</keyword>